<dbReference type="InterPro" id="IPR045332">
    <property type="entry name" value="ARMET_N"/>
</dbReference>
<evidence type="ECO:0000256" key="5">
    <source>
        <dbReference type="ARBA" id="ARBA00022729"/>
    </source>
</evidence>
<dbReference type="OrthoDB" id="5597848at2759"/>
<comment type="subcellular location">
    <subcellularLocation>
        <location evidence="1">Secreted</location>
    </subcellularLocation>
</comment>
<reference evidence="10 11" key="1">
    <citation type="journal article" date="2010" name="Nature">
        <title>The Ectocarpus genome and the independent evolution of multicellularity in brown algae.</title>
        <authorList>
            <person name="Cock J.M."/>
            <person name="Sterck L."/>
            <person name="Rouze P."/>
            <person name="Scornet D."/>
            <person name="Allen A.E."/>
            <person name="Amoutzias G."/>
            <person name="Anthouard V."/>
            <person name="Artiguenave F."/>
            <person name="Aury J.M."/>
            <person name="Badger J.H."/>
            <person name="Beszteri B."/>
            <person name="Billiau K."/>
            <person name="Bonnet E."/>
            <person name="Bothwell J.H."/>
            <person name="Bowler C."/>
            <person name="Boyen C."/>
            <person name="Brownlee C."/>
            <person name="Carrano C.J."/>
            <person name="Charrier B."/>
            <person name="Cho G.Y."/>
            <person name="Coelho S.M."/>
            <person name="Collen J."/>
            <person name="Corre E."/>
            <person name="Da Silva C."/>
            <person name="Delage L."/>
            <person name="Delaroque N."/>
            <person name="Dittami S.M."/>
            <person name="Doulbeau S."/>
            <person name="Elias M."/>
            <person name="Farnham G."/>
            <person name="Gachon C.M."/>
            <person name="Gschloessl B."/>
            <person name="Heesch S."/>
            <person name="Jabbari K."/>
            <person name="Jubin C."/>
            <person name="Kawai H."/>
            <person name="Kimura K."/>
            <person name="Kloareg B."/>
            <person name="Kupper F.C."/>
            <person name="Lang D."/>
            <person name="Le Bail A."/>
            <person name="Leblanc C."/>
            <person name="Lerouge P."/>
            <person name="Lohr M."/>
            <person name="Lopez P.J."/>
            <person name="Martens C."/>
            <person name="Maumus F."/>
            <person name="Michel G."/>
            <person name="Miranda-Saavedra D."/>
            <person name="Morales J."/>
            <person name="Moreau H."/>
            <person name="Motomura T."/>
            <person name="Nagasato C."/>
            <person name="Napoli C.A."/>
            <person name="Nelson D.R."/>
            <person name="Nyvall-Collen P."/>
            <person name="Peters A.F."/>
            <person name="Pommier C."/>
            <person name="Potin P."/>
            <person name="Poulain J."/>
            <person name="Quesneville H."/>
            <person name="Read B."/>
            <person name="Rensing S.A."/>
            <person name="Ritter A."/>
            <person name="Rousvoal S."/>
            <person name="Samanta M."/>
            <person name="Samson G."/>
            <person name="Schroeder D.C."/>
            <person name="Segurens B."/>
            <person name="Strittmatter M."/>
            <person name="Tonon T."/>
            <person name="Tregear J.W."/>
            <person name="Valentin K."/>
            <person name="von Dassow P."/>
            <person name="Yamagishi T."/>
            <person name="Van de Peer Y."/>
            <person name="Wincker P."/>
        </authorList>
    </citation>
    <scope>NUCLEOTIDE SEQUENCE [LARGE SCALE GENOMIC DNA]</scope>
    <source>
        <strain evidence="11">Ec32 / CCAP1310/4</strain>
    </source>
</reference>
<dbReference type="STRING" id="2880.D8LUC3"/>
<protein>
    <recommendedName>
        <fullName evidence="3">Mesencephalic astrocyte-derived neurotrophic factor homolog</fullName>
    </recommendedName>
    <alternativeName>
        <fullName evidence="7">MANF/CDNF-like protein</fullName>
    </alternativeName>
</protein>
<evidence type="ECO:0000256" key="6">
    <source>
        <dbReference type="ARBA" id="ARBA00023157"/>
    </source>
</evidence>
<dbReference type="Proteomes" id="UP000002630">
    <property type="component" value="Linkage Group LG17"/>
</dbReference>
<feature type="domain" description="ARMET C-terminal" evidence="8">
    <location>
        <begin position="80"/>
        <end position="116"/>
    </location>
</feature>
<dbReference type="PANTHER" id="PTHR12990">
    <property type="entry name" value="ARMET-LIKE PROTEIN"/>
    <property type="match status" value="1"/>
</dbReference>
<dbReference type="InterPro" id="IPR019345">
    <property type="entry name" value="ARMET_C"/>
</dbReference>
<dbReference type="InterPro" id="IPR036361">
    <property type="entry name" value="SAP_dom_sf"/>
</dbReference>
<dbReference type="Gene3D" id="1.10.720.30">
    <property type="entry name" value="SAP domain"/>
    <property type="match status" value="1"/>
</dbReference>
<dbReference type="OMA" id="EVCKGCA"/>
<organism evidence="10 11">
    <name type="scientific">Ectocarpus siliculosus</name>
    <name type="common">Brown alga</name>
    <name type="synonym">Conferva siliculosa</name>
    <dbReference type="NCBI Taxonomy" id="2880"/>
    <lineage>
        <taxon>Eukaryota</taxon>
        <taxon>Sar</taxon>
        <taxon>Stramenopiles</taxon>
        <taxon>Ochrophyta</taxon>
        <taxon>PX clade</taxon>
        <taxon>Phaeophyceae</taxon>
        <taxon>Ectocarpales</taxon>
        <taxon>Ectocarpaceae</taxon>
        <taxon>Ectocarpus</taxon>
    </lineage>
</organism>
<keyword evidence="4" id="KW-0964">Secreted</keyword>
<evidence type="ECO:0000256" key="4">
    <source>
        <dbReference type="ARBA" id="ARBA00022525"/>
    </source>
</evidence>
<name>D8LUC3_ECTSI</name>
<comment type="similarity">
    <text evidence="2">Belongs to the ARMET family.</text>
</comment>
<evidence type="ECO:0000259" key="9">
    <source>
        <dbReference type="Pfam" id="PF20145"/>
    </source>
</evidence>
<feature type="domain" description="ARMET N-terminal" evidence="9">
    <location>
        <begin position="5"/>
        <end position="72"/>
    </location>
</feature>
<keyword evidence="6" id="KW-1015">Disulfide bond</keyword>
<evidence type="ECO:0000313" key="11">
    <source>
        <dbReference type="Proteomes" id="UP000002630"/>
    </source>
</evidence>
<dbReference type="Pfam" id="PF20145">
    <property type="entry name" value="ARMET_N"/>
    <property type="match status" value="1"/>
</dbReference>
<dbReference type="EMBL" id="FN649742">
    <property type="protein sequence ID" value="CBN75464.1"/>
    <property type="molecule type" value="Genomic_DNA"/>
</dbReference>
<dbReference type="Pfam" id="PF10208">
    <property type="entry name" value="ARMET_C"/>
    <property type="match status" value="1"/>
</dbReference>
<dbReference type="AlphaFoldDB" id="D8LUC3"/>
<dbReference type="EMBL" id="FN649232">
    <property type="protein sequence ID" value="CBN75464.1"/>
    <property type="molecule type" value="Genomic_DNA"/>
</dbReference>
<dbReference type="InParanoid" id="D8LUC3"/>
<accession>D8LUC3</accession>
<dbReference type="PANTHER" id="PTHR12990:SF5">
    <property type="entry name" value="MESENCEPHALIC ASTROCYTE-DERIVED NEUROTROPHIC FACTOR HOMOLOG"/>
    <property type="match status" value="1"/>
</dbReference>
<evidence type="ECO:0000256" key="7">
    <source>
        <dbReference type="ARBA" id="ARBA00032923"/>
    </source>
</evidence>
<evidence type="ECO:0000256" key="3">
    <source>
        <dbReference type="ARBA" id="ARBA00014267"/>
    </source>
</evidence>
<gene>
    <name evidence="10" type="ORF">Esi_0099_0090</name>
</gene>
<sequence>MPAADRKNKDKIEAAIDAFCDQRLSSRDDKMCYYFLPIKKTISHPFSTGMPKLKVCQRLKASNAEVCEIKYPIKVDKENMDYNKLRVKQLKGILADRGVDCDGCLEKSDYVARCKATEHLEL</sequence>
<evidence type="ECO:0000259" key="8">
    <source>
        <dbReference type="Pfam" id="PF10208"/>
    </source>
</evidence>
<proteinExistence type="inferred from homology"/>
<dbReference type="eggNOG" id="KOG4154">
    <property type="taxonomic scope" value="Eukaryota"/>
</dbReference>
<evidence type="ECO:0000313" key="10">
    <source>
        <dbReference type="EMBL" id="CBN75464.1"/>
    </source>
</evidence>
<dbReference type="GO" id="GO:0005576">
    <property type="term" value="C:extracellular region"/>
    <property type="evidence" value="ECO:0007669"/>
    <property type="project" value="UniProtKB-SubCell"/>
</dbReference>
<evidence type="ECO:0000256" key="2">
    <source>
        <dbReference type="ARBA" id="ARBA00005617"/>
    </source>
</evidence>
<keyword evidence="5" id="KW-0732">Signal</keyword>
<evidence type="ECO:0000256" key="1">
    <source>
        <dbReference type="ARBA" id="ARBA00004613"/>
    </source>
</evidence>
<dbReference type="InterPro" id="IPR045333">
    <property type="entry name" value="ARMET-like"/>
</dbReference>
<dbReference type="Gene3D" id="1.10.225.10">
    <property type="entry name" value="Saposin-like"/>
    <property type="match status" value="1"/>
</dbReference>
<keyword evidence="11" id="KW-1185">Reference proteome</keyword>
<dbReference type="SUPFAM" id="SSF68906">
    <property type="entry name" value="SAP domain"/>
    <property type="match status" value="1"/>
</dbReference>